<keyword evidence="2 3" id="KW-0378">Hydrolase</keyword>
<organism evidence="3 4">
    <name type="scientific">Falsiroseomonas tokyonensis</name>
    <dbReference type="NCBI Taxonomy" id="430521"/>
    <lineage>
        <taxon>Bacteria</taxon>
        <taxon>Pseudomonadati</taxon>
        <taxon>Pseudomonadota</taxon>
        <taxon>Alphaproteobacteria</taxon>
        <taxon>Acetobacterales</taxon>
        <taxon>Roseomonadaceae</taxon>
        <taxon>Falsiroseomonas</taxon>
    </lineage>
</organism>
<dbReference type="PANTHER" id="PTHR40841">
    <property type="entry name" value="SIDEROPHORE TRIACETYLFUSARININE C ESTERASE"/>
    <property type="match status" value="1"/>
</dbReference>
<dbReference type="EMBL" id="JBHRSB010000007">
    <property type="protein sequence ID" value="MFC3002547.1"/>
    <property type="molecule type" value="Genomic_DNA"/>
</dbReference>
<dbReference type="PROSITE" id="PS51318">
    <property type="entry name" value="TAT"/>
    <property type="match status" value="1"/>
</dbReference>
<evidence type="ECO:0000313" key="4">
    <source>
        <dbReference type="Proteomes" id="UP001595420"/>
    </source>
</evidence>
<dbReference type="Pfam" id="PF00756">
    <property type="entry name" value="Esterase"/>
    <property type="match status" value="1"/>
</dbReference>
<accession>A0ABV7BY53</accession>
<name>A0ABV7BY53_9PROT</name>
<evidence type="ECO:0000256" key="2">
    <source>
        <dbReference type="ARBA" id="ARBA00022801"/>
    </source>
</evidence>
<evidence type="ECO:0000256" key="1">
    <source>
        <dbReference type="ARBA" id="ARBA00005622"/>
    </source>
</evidence>
<proteinExistence type="inferred from homology"/>
<dbReference type="RefSeq" id="WP_216838649.1">
    <property type="nucleotide sequence ID" value="NZ_JAFNJS010000007.1"/>
</dbReference>
<protein>
    <submittedName>
        <fullName evidence="3">Alpha/beta hydrolase</fullName>
    </submittedName>
</protein>
<sequence length="312" mass="33084">MSGLGRRVALGALGAGLAAGGARAQEAGLQPARLAGTVQFDMAPDAGGPPWRIFLYRPEGPAPEAGWPVMVLLDANAVMGIAVDALRVQAAYPTGTGIAQAVLVGIGYPTEAPYDSVRRSWDYSPPPGRSFPPHRPGGPEVRTGGAEPFLEFIETELKPRIASLAPIDPARQAFFGHSFGGLCVLHALFTRPQAFADWIAISPSIYWEDAALLATERRFAALPAAARGTPRLAMAVGEYETRLAPFQIGRPDAARRQAALETGRHLAHAQEMAARLRPLGLAVEVTELPGETHMSVLPVAINLALRFALGPR</sequence>
<reference evidence="4" key="1">
    <citation type="journal article" date="2019" name="Int. J. Syst. Evol. Microbiol.">
        <title>The Global Catalogue of Microorganisms (GCM) 10K type strain sequencing project: providing services to taxonomists for standard genome sequencing and annotation.</title>
        <authorList>
            <consortium name="The Broad Institute Genomics Platform"/>
            <consortium name="The Broad Institute Genome Sequencing Center for Infectious Disease"/>
            <person name="Wu L."/>
            <person name="Ma J."/>
        </authorList>
    </citation>
    <scope>NUCLEOTIDE SEQUENCE [LARGE SCALE GENOMIC DNA]</scope>
    <source>
        <strain evidence="4">CGMCC 1.16855</strain>
    </source>
</reference>
<dbReference type="InterPro" id="IPR006311">
    <property type="entry name" value="TAT_signal"/>
</dbReference>
<evidence type="ECO:0000313" key="3">
    <source>
        <dbReference type="EMBL" id="MFC3002547.1"/>
    </source>
</evidence>
<dbReference type="PANTHER" id="PTHR40841:SF2">
    <property type="entry name" value="SIDEROPHORE-DEGRADING ESTERASE (EUROFUNG)"/>
    <property type="match status" value="1"/>
</dbReference>
<dbReference type="GO" id="GO:0016787">
    <property type="term" value="F:hydrolase activity"/>
    <property type="evidence" value="ECO:0007669"/>
    <property type="project" value="UniProtKB-KW"/>
</dbReference>
<gene>
    <name evidence="3" type="ORF">ACFOD3_21790</name>
</gene>
<keyword evidence="4" id="KW-1185">Reference proteome</keyword>
<dbReference type="Proteomes" id="UP001595420">
    <property type="component" value="Unassembled WGS sequence"/>
</dbReference>
<comment type="similarity">
    <text evidence="1">Belongs to the esterase D family.</text>
</comment>
<comment type="caution">
    <text evidence="3">The sequence shown here is derived from an EMBL/GenBank/DDBJ whole genome shotgun (WGS) entry which is preliminary data.</text>
</comment>
<dbReference type="InterPro" id="IPR052558">
    <property type="entry name" value="Siderophore_Hydrolase_D"/>
</dbReference>
<dbReference type="InterPro" id="IPR000801">
    <property type="entry name" value="Esterase-like"/>
</dbReference>